<evidence type="ECO:0000313" key="1">
    <source>
        <dbReference type="EMBL" id="VVE88346.1"/>
    </source>
</evidence>
<proteinExistence type="predicted"/>
<gene>
    <name evidence="1" type="ORF">PBR20603_02295</name>
</gene>
<accession>A0A5E5BST2</accession>
<dbReference type="AlphaFoldDB" id="A0A5E5BST2"/>
<dbReference type="Proteomes" id="UP000382040">
    <property type="component" value="Unassembled WGS sequence"/>
</dbReference>
<dbReference type="EMBL" id="CABPST010000004">
    <property type="protein sequence ID" value="VVE88346.1"/>
    <property type="molecule type" value="Genomic_DNA"/>
</dbReference>
<keyword evidence="2" id="KW-1185">Reference proteome</keyword>
<reference evidence="1 2" key="1">
    <citation type="submission" date="2019-08" db="EMBL/GenBank/DDBJ databases">
        <authorList>
            <person name="Peeters C."/>
        </authorList>
    </citation>
    <scope>NUCLEOTIDE SEQUENCE [LARGE SCALE GENOMIC DNA]</scope>
    <source>
        <strain evidence="1 2">LMG 20603</strain>
    </source>
</reference>
<evidence type="ECO:0000313" key="2">
    <source>
        <dbReference type="Proteomes" id="UP000382040"/>
    </source>
</evidence>
<name>A0A5E5BST2_9BURK</name>
<organism evidence="1 2">
    <name type="scientific">Pandoraea bronchicola</name>
    <dbReference type="NCBI Taxonomy" id="2508287"/>
    <lineage>
        <taxon>Bacteria</taxon>
        <taxon>Pseudomonadati</taxon>
        <taxon>Pseudomonadota</taxon>
        <taxon>Betaproteobacteria</taxon>
        <taxon>Burkholderiales</taxon>
        <taxon>Burkholderiaceae</taxon>
        <taxon>Pandoraea</taxon>
    </lineage>
</organism>
<protein>
    <submittedName>
        <fullName evidence="1">Uncharacterized protein</fullName>
    </submittedName>
</protein>
<sequence length="220" mass="24539">MRGSKLITVVELNYRIQLAPPSRRDMNERYFELPPPSRIESMPGLWRFKSGVAQIVRSSQWPTRWLVTSGPYSPQASLTVLRNLTSTDGALMIDSGTPVDPANREPDFYNGPRGLRVVEAYLLFGGLRFLHANRPPVRASNLPEISSFRCLGLSGAGQCSESPALTSMLLLSDRRDHEVWRRRNWLGARFTENVDLQIFAAIALAPATQNTSQTAQALLS</sequence>